<protein>
    <submittedName>
        <fullName evidence="2">Uncharacterized protein</fullName>
    </submittedName>
</protein>
<comment type="caution">
    <text evidence="2">The sequence shown here is derived from an EMBL/GenBank/DDBJ whole genome shotgun (WGS) entry which is preliminary data.</text>
</comment>
<dbReference type="EMBL" id="BJWL01000001">
    <property type="protein sequence ID" value="GFY81186.1"/>
    <property type="molecule type" value="Genomic_DNA"/>
</dbReference>
<evidence type="ECO:0000313" key="2">
    <source>
        <dbReference type="EMBL" id="GFY81186.1"/>
    </source>
</evidence>
<accession>A0A7J0E4T3</accession>
<name>A0A7J0E4T3_9ERIC</name>
<evidence type="ECO:0000256" key="1">
    <source>
        <dbReference type="SAM" id="Phobius"/>
    </source>
</evidence>
<gene>
    <name evidence="2" type="ORF">Acr_01g0009950</name>
</gene>
<reference evidence="2 3" key="1">
    <citation type="submission" date="2019-07" db="EMBL/GenBank/DDBJ databases">
        <title>De Novo Assembly of kiwifruit Actinidia rufa.</title>
        <authorList>
            <person name="Sugita-Konishi S."/>
            <person name="Sato K."/>
            <person name="Mori E."/>
            <person name="Abe Y."/>
            <person name="Kisaki G."/>
            <person name="Hamano K."/>
            <person name="Suezawa K."/>
            <person name="Otani M."/>
            <person name="Fukuda T."/>
            <person name="Manabe T."/>
            <person name="Gomi K."/>
            <person name="Tabuchi M."/>
            <person name="Akimitsu K."/>
            <person name="Kataoka I."/>
        </authorList>
    </citation>
    <scope>NUCLEOTIDE SEQUENCE [LARGE SCALE GENOMIC DNA]</scope>
    <source>
        <strain evidence="3">cv. Fuchu</strain>
    </source>
</reference>
<keyword evidence="1" id="KW-0472">Membrane</keyword>
<dbReference type="Proteomes" id="UP000585474">
    <property type="component" value="Unassembled WGS sequence"/>
</dbReference>
<dbReference type="AlphaFoldDB" id="A0A7J0E4T3"/>
<evidence type="ECO:0000313" key="3">
    <source>
        <dbReference type="Proteomes" id="UP000585474"/>
    </source>
</evidence>
<feature type="transmembrane region" description="Helical" evidence="1">
    <location>
        <begin position="28"/>
        <end position="45"/>
    </location>
</feature>
<keyword evidence="1" id="KW-1133">Transmembrane helix</keyword>
<organism evidence="2 3">
    <name type="scientific">Actinidia rufa</name>
    <dbReference type="NCBI Taxonomy" id="165716"/>
    <lineage>
        <taxon>Eukaryota</taxon>
        <taxon>Viridiplantae</taxon>
        <taxon>Streptophyta</taxon>
        <taxon>Embryophyta</taxon>
        <taxon>Tracheophyta</taxon>
        <taxon>Spermatophyta</taxon>
        <taxon>Magnoliopsida</taxon>
        <taxon>eudicotyledons</taxon>
        <taxon>Gunneridae</taxon>
        <taxon>Pentapetalae</taxon>
        <taxon>asterids</taxon>
        <taxon>Ericales</taxon>
        <taxon>Actinidiaceae</taxon>
        <taxon>Actinidia</taxon>
    </lineage>
</organism>
<keyword evidence="1" id="KW-0812">Transmembrane</keyword>
<sequence>MWSWLGSSSAMGSGSFLSICVSGVHFRWSQHMGVFLFWFPWVFVVRSGRNPRLWVFEYLLFHRRRVMAAIPNVFSRRQVVFLRHHLQWSCWVSNQRA</sequence>
<proteinExistence type="predicted"/>
<keyword evidence="3" id="KW-1185">Reference proteome</keyword>